<accession>A0A833N1X0</accession>
<comment type="caution">
    <text evidence="2">The sequence shown here is derived from an EMBL/GenBank/DDBJ whole genome shotgun (WGS) entry which is preliminary data.</text>
</comment>
<gene>
    <name evidence="2" type="ORF">F8B43_5244</name>
</gene>
<name>A0A833N1X0_9HYPH</name>
<sequence>MAAHSSALRVAEGALIAPPRVDNPSQTGDILTNMRRTPNLEPARGAISSVKSAFFGLDGRLSVSRRRGRGGA</sequence>
<proteinExistence type="predicted"/>
<organism evidence="2 3">
    <name type="scientific">Methylorubrum populi</name>
    <dbReference type="NCBI Taxonomy" id="223967"/>
    <lineage>
        <taxon>Bacteria</taxon>
        <taxon>Pseudomonadati</taxon>
        <taxon>Pseudomonadota</taxon>
        <taxon>Alphaproteobacteria</taxon>
        <taxon>Hyphomicrobiales</taxon>
        <taxon>Methylobacteriaceae</taxon>
        <taxon>Methylorubrum</taxon>
    </lineage>
</organism>
<dbReference type="AlphaFoldDB" id="A0A833N1X0"/>
<evidence type="ECO:0000256" key="1">
    <source>
        <dbReference type="SAM" id="MobiDB-lite"/>
    </source>
</evidence>
<evidence type="ECO:0000313" key="2">
    <source>
        <dbReference type="EMBL" id="KAB7782489.1"/>
    </source>
</evidence>
<feature type="compositionally biased region" description="Polar residues" evidence="1">
    <location>
        <begin position="23"/>
        <end position="36"/>
    </location>
</feature>
<dbReference type="Proteomes" id="UP000469949">
    <property type="component" value="Unassembled WGS sequence"/>
</dbReference>
<dbReference type="EMBL" id="WEKV01000020">
    <property type="protein sequence ID" value="KAB7782489.1"/>
    <property type="molecule type" value="Genomic_DNA"/>
</dbReference>
<protein>
    <submittedName>
        <fullName evidence="2">Uncharacterized protein</fullName>
    </submittedName>
</protein>
<reference evidence="2 3" key="1">
    <citation type="submission" date="2019-10" db="EMBL/GenBank/DDBJ databases">
        <title>Draft Genome Sequence of the Caffeine Degrading Methylotroph Methylorubrum populi PINKEL.</title>
        <authorList>
            <person name="Dawson S.C."/>
            <person name="Zhang X."/>
            <person name="Wright M.E."/>
            <person name="Sharma G."/>
            <person name="Langner J.T."/>
            <person name="Ditty J.L."/>
            <person name="Subuyuj G.A."/>
        </authorList>
    </citation>
    <scope>NUCLEOTIDE SEQUENCE [LARGE SCALE GENOMIC DNA]</scope>
    <source>
        <strain evidence="2 3">Pinkel</strain>
    </source>
</reference>
<evidence type="ECO:0000313" key="3">
    <source>
        <dbReference type="Proteomes" id="UP000469949"/>
    </source>
</evidence>
<feature type="region of interest" description="Disordered" evidence="1">
    <location>
        <begin position="13"/>
        <end position="37"/>
    </location>
</feature>